<comment type="caution">
    <text evidence="1">The sequence shown here is derived from an EMBL/GenBank/DDBJ whole genome shotgun (WGS) entry which is preliminary data.</text>
</comment>
<accession>A0ABR1W7V4</accession>
<name>A0ABR1W7V4_9PEZI</name>
<dbReference type="EMBL" id="JAQQWM010000002">
    <property type="protein sequence ID" value="KAK8078259.1"/>
    <property type="molecule type" value="Genomic_DNA"/>
</dbReference>
<gene>
    <name evidence="1" type="ORF">PG996_004429</name>
</gene>
<keyword evidence="2" id="KW-1185">Reference proteome</keyword>
<organism evidence="1 2">
    <name type="scientific">Apiospora saccharicola</name>
    <dbReference type="NCBI Taxonomy" id="335842"/>
    <lineage>
        <taxon>Eukaryota</taxon>
        <taxon>Fungi</taxon>
        <taxon>Dikarya</taxon>
        <taxon>Ascomycota</taxon>
        <taxon>Pezizomycotina</taxon>
        <taxon>Sordariomycetes</taxon>
        <taxon>Xylariomycetidae</taxon>
        <taxon>Amphisphaeriales</taxon>
        <taxon>Apiosporaceae</taxon>
        <taxon>Apiospora</taxon>
    </lineage>
</organism>
<protein>
    <submittedName>
        <fullName evidence="1">Uncharacterized protein</fullName>
    </submittedName>
</protein>
<reference evidence="1 2" key="1">
    <citation type="submission" date="2023-01" db="EMBL/GenBank/DDBJ databases">
        <title>Analysis of 21 Apiospora genomes using comparative genomics revels a genus with tremendous synthesis potential of carbohydrate active enzymes and secondary metabolites.</title>
        <authorList>
            <person name="Sorensen T."/>
        </authorList>
    </citation>
    <scope>NUCLEOTIDE SEQUENCE [LARGE SCALE GENOMIC DNA]</scope>
    <source>
        <strain evidence="1 2">CBS 83171</strain>
    </source>
</reference>
<evidence type="ECO:0000313" key="1">
    <source>
        <dbReference type="EMBL" id="KAK8078259.1"/>
    </source>
</evidence>
<proteinExistence type="predicted"/>
<sequence>MDSLEDAVFEDDVYEAVSFGTDIIVEGGDLLINVHELKDDNNFEESRHAYLVDSEVVSKASAQWKKIVPPKRQDSGHNVIEVTGNIYYHETLLLIMHEEFCSSIEEYSEYHFFDILRFTEHWGVSYLVLAWITHWIYELEYMGSFYQWPHYMNLKTILFRLWMVWTLGNQEGFQYLTGRLVKEVTIDQNSNLDYEGKCLSEAFDMFDVPEIPGLIGTLYAQKS</sequence>
<dbReference type="Proteomes" id="UP001446871">
    <property type="component" value="Unassembled WGS sequence"/>
</dbReference>
<evidence type="ECO:0000313" key="2">
    <source>
        <dbReference type="Proteomes" id="UP001446871"/>
    </source>
</evidence>